<evidence type="ECO:0000256" key="1">
    <source>
        <dbReference type="SAM" id="Phobius"/>
    </source>
</evidence>
<gene>
    <name evidence="2" type="ORF">GCM10009019_17630</name>
</gene>
<protein>
    <submittedName>
        <fullName evidence="2">Uncharacterized protein</fullName>
    </submittedName>
</protein>
<keyword evidence="1" id="KW-1133">Transmembrane helix</keyword>
<keyword evidence="1" id="KW-0812">Transmembrane</keyword>
<evidence type="ECO:0000313" key="2">
    <source>
        <dbReference type="EMBL" id="GAA0654487.1"/>
    </source>
</evidence>
<name>A0AAV3T2Y4_9EURY</name>
<keyword evidence="3" id="KW-1185">Reference proteome</keyword>
<dbReference type="Proteomes" id="UP001500194">
    <property type="component" value="Unassembled WGS sequence"/>
</dbReference>
<proteinExistence type="predicted"/>
<reference evidence="2 3" key="1">
    <citation type="journal article" date="2019" name="Int. J. Syst. Evol. Microbiol.">
        <title>The Global Catalogue of Microorganisms (GCM) 10K type strain sequencing project: providing services to taxonomists for standard genome sequencing and annotation.</title>
        <authorList>
            <consortium name="The Broad Institute Genomics Platform"/>
            <consortium name="The Broad Institute Genome Sequencing Center for Infectious Disease"/>
            <person name="Wu L."/>
            <person name="Ma J."/>
        </authorList>
    </citation>
    <scope>NUCLEOTIDE SEQUENCE [LARGE SCALE GENOMIC DNA]</scope>
    <source>
        <strain evidence="2 3">JCM 16327</strain>
    </source>
</reference>
<evidence type="ECO:0000313" key="3">
    <source>
        <dbReference type="Proteomes" id="UP001500194"/>
    </source>
</evidence>
<keyword evidence="1" id="KW-0472">Membrane</keyword>
<organism evidence="2 3">
    <name type="scientific">Salarchaeum japonicum</name>
    <dbReference type="NCBI Taxonomy" id="555573"/>
    <lineage>
        <taxon>Archaea</taxon>
        <taxon>Methanobacteriati</taxon>
        <taxon>Methanobacteriota</taxon>
        <taxon>Stenosarchaea group</taxon>
        <taxon>Halobacteria</taxon>
        <taxon>Halobacteriales</taxon>
        <taxon>Halobacteriaceae</taxon>
    </lineage>
</organism>
<dbReference type="GeneID" id="68573559"/>
<dbReference type="AlphaFoldDB" id="A0AAV3T2Y4"/>
<dbReference type="EMBL" id="BAAADU010000002">
    <property type="protein sequence ID" value="GAA0654487.1"/>
    <property type="molecule type" value="Genomic_DNA"/>
</dbReference>
<sequence length="81" mass="8165">MAFPSSLTTALTSRPKQLLGAGFGLLGTGHFAFWTQSSAALSDAVAAGDYAAAIAPLSEYAAGHPAYLLAVLAGIALVWAQ</sequence>
<comment type="caution">
    <text evidence="2">The sequence shown here is derived from an EMBL/GenBank/DDBJ whole genome shotgun (WGS) entry which is preliminary data.</text>
</comment>
<accession>A0AAV3T2Y4</accession>
<feature type="transmembrane region" description="Helical" evidence="1">
    <location>
        <begin position="60"/>
        <end position="80"/>
    </location>
</feature>
<dbReference type="RefSeq" id="WP_227260428.1">
    <property type="nucleotide sequence ID" value="NZ_BAAADU010000002.1"/>
</dbReference>